<comment type="caution">
    <text evidence="1">The sequence shown here is derived from an EMBL/GenBank/DDBJ whole genome shotgun (WGS) entry which is preliminary data.</text>
</comment>
<organism evidence="1 2">
    <name type="scientific">Aromatoleum petrolei</name>
    <dbReference type="NCBI Taxonomy" id="76116"/>
    <lineage>
        <taxon>Bacteria</taxon>
        <taxon>Pseudomonadati</taxon>
        <taxon>Pseudomonadota</taxon>
        <taxon>Betaproteobacteria</taxon>
        <taxon>Rhodocyclales</taxon>
        <taxon>Rhodocyclaceae</taxon>
        <taxon>Aromatoleum</taxon>
    </lineage>
</organism>
<proteinExistence type="predicted"/>
<name>A0ABX1MH18_9RHOO</name>
<sequence>MTRTASDFPNDAIIRISNLDVPIYRIFPVWHLEEAVRLRRAVLVPPRRWDDPFEVVGNAISVDCQDGPEIINQSLPQAYAQCWSLTEESDTLLRAYSRVVKDALFGRNTSPRDEGVRVRSTPRKLLGALKRGTPVGLTGEWFLGAVKYVGRTELLQELANAIGAHGKRVFYYPANHAKLLLLKRSAFSHEAEVRAIFVQHDTDQDHDLLSIPLDPNEVFDEITFDPRLQTSERKEREAVLRSLGYSGSFGESELYHRTLLQVVVSSPPKE</sequence>
<dbReference type="EMBL" id="WTVR01000002">
    <property type="protein sequence ID" value="NMF87078.1"/>
    <property type="molecule type" value="Genomic_DNA"/>
</dbReference>
<dbReference type="RefSeq" id="WP_169204543.1">
    <property type="nucleotide sequence ID" value="NZ_CP059560.1"/>
</dbReference>
<keyword evidence="2" id="KW-1185">Reference proteome</keyword>
<evidence type="ECO:0000313" key="1">
    <source>
        <dbReference type="EMBL" id="NMF87078.1"/>
    </source>
</evidence>
<evidence type="ECO:0000313" key="2">
    <source>
        <dbReference type="Proteomes" id="UP000652074"/>
    </source>
</evidence>
<accession>A0ABX1MH18</accession>
<gene>
    <name evidence="1" type="ORF">GPA26_01150</name>
</gene>
<protein>
    <submittedName>
        <fullName evidence="1">Uncharacterized protein</fullName>
    </submittedName>
</protein>
<reference evidence="1 2" key="1">
    <citation type="submission" date="2019-12" db="EMBL/GenBank/DDBJ databases">
        <title>Comparative genomics gives insights into the taxonomy of the Azoarcus-Aromatoleum group and reveals separate origins of nif in the plant-associated Azoarcus and non-plant-associated Aromatoleum sub-groups.</title>
        <authorList>
            <person name="Lafos M."/>
            <person name="Maluk M."/>
            <person name="Batista M."/>
            <person name="Junghare M."/>
            <person name="Carmona M."/>
            <person name="Faoro H."/>
            <person name="Cruz L.M."/>
            <person name="Battistoni F."/>
            <person name="De Souza E."/>
            <person name="Pedrosa F."/>
            <person name="Chen W.-M."/>
            <person name="Poole P.S."/>
            <person name="Dixon R.A."/>
            <person name="James E.K."/>
        </authorList>
    </citation>
    <scope>NUCLEOTIDE SEQUENCE [LARGE SCALE GENOMIC DNA]</scope>
    <source>
        <strain evidence="1 2">ToN1</strain>
    </source>
</reference>
<dbReference type="Proteomes" id="UP000652074">
    <property type="component" value="Unassembled WGS sequence"/>
</dbReference>